<dbReference type="Pfam" id="PF01266">
    <property type="entry name" value="DAO"/>
    <property type="match status" value="1"/>
</dbReference>
<evidence type="ECO:0000256" key="4">
    <source>
        <dbReference type="ARBA" id="ARBA00023002"/>
    </source>
</evidence>
<accession>A0A506Y1F7</accession>
<dbReference type="GO" id="GO:0050660">
    <property type="term" value="F:flavin adenine dinucleotide binding"/>
    <property type="evidence" value="ECO:0007669"/>
    <property type="project" value="InterPro"/>
</dbReference>
<proteinExistence type="predicted"/>
<evidence type="ECO:0000313" key="7">
    <source>
        <dbReference type="Proteomes" id="UP000316252"/>
    </source>
</evidence>
<evidence type="ECO:0000256" key="3">
    <source>
        <dbReference type="ARBA" id="ARBA00022827"/>
    </source>
</evidence>
<dbReference type="AlphaFoldDB" id="A0A506Y1F7"/>
<sequence length="379" mass="41125">MRKERASVSQVDVVVIGAGAMGSATAWNLARAGRSVIVLEQHPVGHTLGASHGATRNISAAYPQADYQALLTETRELWTELEQQSDTQLIDWVGVVQHGGAETDLMALREVQHANGVRSEILAPDEAAARWRGLRFTSPVLHTLDAGRVRAAEALRVLREQAEALGAEFRYDTPVRALELDATGAPVIHTDAEILRPAQVVVTAGAWTSTIVPAALADALPPLRVTQEQPAHFAVRADFADAVWPSFMQQPQPGERDAFWYSPIYGMLTPGEGIKVGWHGVGAEVDPDRRDFLAEPVQLDALRRYVREWIPGADPDDLVAISCTYTTTPSEDFVLDRRGAVTIGAGFSGHGFKFTPAIGRVLADLTRGIPAPERFRLPA</sequence>
<keyword evidence="7" id="KW-1185">Reference proteome</keyword>
<dbReference type="InterPro" id="IPR036188">
    <property type="entry name" value="FAD/NAD-bd_sf"/>
</dbReference>
<organism evidence="6 7">
    <name type="scientific">Schumannella soli</name>
    <dbReference type="NCBI Taxonomy" id="2590779"/>
    <lineage>
        <taxon>Bacteria</taxon>
        <taxon>Bacillati</taxon>
        <taxon>Actinomycetota</taxon>
        <taxon>Actinomycetes</taxon>
        <taxon>Micrococcales</taxon>
        <taxon>Microbacteriaceae</taxon>
        <taxon>Schumannella</taxon>
    </lineage>
</organism>
<dbReference type="InterPro" id="IPR045170">
    <property type="entry name" value="MTOX"/>
</dbReference>
<dbReference type="EMBL" id="VHQG01000002">
    <property type="protein sequence ID" value="TPW75723.1"/>
    <property type="molecule type" value="Genomic_DNA"/>
</dbReference>
<dbReference type="OrthoDB" id="9806257at2"/>
<protein>
    <submittedName>
        <fullName evidence="6">FAD-dependent oxidoreductase</fullName>
    </submittedName>
</protein>
<evidence type="ECO:0000259" key="5">
    <source>
        <dbReference type="Pfam" id="PF01266"/>
    </source>
</evidence>
<evidence type="ECO:0000256" key="1">
    <source>
        <dbReference type="ARBA" id="ARBA00001974"/>
    </source>
</evidence>
<dbReference type="PANTHER" id="PTHR10961">
    <property type="entry name" value="PEROXISOMAL SARCOSINE OXIDASE"/>
    <property type="match status" value="1"/>
</dbReference>
<feature type="domain" description="FAD dependent oxidoreductase" evidence="5">
    <location>
        <begin position="12"/>
        <end position="365"/>
    </location>
</feature>
<dbReference type="InterPro" id="IPR006076">
    <property type="entry name" value="FAD-dep_OxRdtase"/>
</dbReference>
<dbReference type="SUPFAM" id="SSF54373">
    <property type="entry name" value="FAD-linked reductases, C-terminal domain"/>
    <property type="match status" value="1"/>
</dbReference>
<dbReference type="SUPFAM" id="SSF51905">
    <property type="entry name" value="FAD/NAD(P)-binding domain"/>
    <property type="match status" value="1"/>
</dbReference>
<dbReference type="PANTHER" id="PTHR10961:SF7">
    <property type="entry name" value="FAD DEPENDENT OXIDOREDUCTASE DOMAIN-CONTAINING PROTEIN"/>
    <property type="match status" value="1"/>
</dbReference>
<name>A0A506Y1F7_9MICO</name>
<dbReference type="Gene3D" id="3.30.9.10">
    <property type="entry name" value="D-Amino Acid Oxidase, subunit A, domain 2"/>
    <property type="match status" value="1"/>
</dbReference>
<evidence type="ECO:0000313" key="6">
    <source>
        <dbReference type="EMBL" id="TPW75723.1"/>
    </source>
</evidence>
<keyword evidence="2" id="KW-0285">Flavoprotein</keyword>
<dbReference type="GO" id="GO:0008115">
    <property type="term" value="F:sarcosine oxidase activity"/>
    <property type="evidence" value="ECO:0007669"/>
    <property type="project" value="TreeGrafter"/>
</dbReference>
<comment type="cofactor">
    <cofactor evidence="1">
        <name>FAD</name>
        <dbReference type="ChEBI" id="CHEBI:57692"/>
    </cofactor>
</comment>
<dbReference type="Proteomes" id="UP000316252">
    <property type="component" value="Unassembled WGS sequence"/>
</dbReference>
<dbReference type="Gene3D" id="3.50.50.60">
    <property type="entry name" value="FAD/NAD(P)-binding domain"/>
    <property type="match status" value="1"/>
</dbReference>
<comment type="caution">
    <text evidence="6">The sequence shown here is derived from an EMBL/GenBank/DDBJ whole genome shotgun (WGS) entry which is preliminary data.</text>
</comment>
<keyword evidence="3" id="KW-0274">FAD</keyword>
<keyword evidence="4" id="KW-0560">Oxidoreductase</keyword>
<evidence type="ECO:0000256" key="2">
    <source>
        <dbReference type="ARBA" id="ARBA00022630"/>
    </source>
</evidence>
<gene>
    <name evidence="6" type="ORF">FJ657_07560</name>
</gene>
<reference evidence="6 7" key="1">
    <citation type="submission" date="2019-06" db="EMBL/GenBank/DDBJ databases">
        <authorList>
            <person name="Li F."/>
        </authorList>
    </citation>
    <scope>NUCLEOTIDE SEQUENCE [LARGE SCALE GENOMIC DNA]</scope>
    <source>
        <strain evidence="6 7">10F1D-1</strain>
    </source>
</reference>